<dbReference type="OrthoDB" id="200384at2"/>
<dbReference type="AlphaFoldDB" id="A0A5E6M6U7"/>
<accession>A0A5E6M6U7</accession>
<evidence type="ECO:0000313" key="2">
    <source>
        <dbReference type="EMBL" id="VVM04670.1"/>
    </source>
</evidence>
<name>A0A5E6M6U7_9BACT</name>
<feature type="region of interest" description="Disordered" evidence="1">
    <location>
        <begin position="1"/>
        <end position="24"/>
    </location>
</feature>
<dbReference type="NCBIfam" id="NF033521">
    <property type="entry name" value="lasso_leader_L3"/>
    <property type="match status" value="1"/>
</dbReference>
<feature type="compositionally biased region" description="Polar residues" evidence="1">
    <location>
        <begin position="1"/>
        <end position="19"/>
    </location>
</feature>
<dbReference type="Proteomes" id="UP000334923">
    <property type="component" value="Unassembled WGS sequence"/>
</dbReference>
<proteinExistence type="predicted"/>
<dbReference type="EMBL" id="CABFVA020000008">
    <property type="protein sequence ID" value="VVM04670.1"/>
    <property type="molecule type" value="Genomic_DNA"/>
</dbReference>
<protein>
    <submittedName>
        <fullName evidence="2">Uncharacterized protein</fullName>
    </submittedName>
</protein>
<dbReference type="RefSeq" id="WP_142659101.1">
    <property type="nucleotide sequence ID" value="NZ_CABFVA020000008.1"/>
</dbReference>
<evidence type="ECO:0000256" key="1">
    <source>
        <dbReference type="SAM" id="MobiDB-lite"/>
    </source>
</evidence>
<keyword evidence="3" id="KW-1185">Reference proteome</keyword>
<gene>
    <name evidence="2" type="ORF">MAMT_00222</name>
</gene>
<evidence type="ECO:0000313" key="3">
    <source>
        <dbReference type="Proteomes" id="UP000334923"/>
    </source>
</evidence>
<organism evidence="2 3">
    <name type="scientific">Methylacidimicrobium tartarophylax</name>
    <dbReference type="NCBI Taxonomy" id="1041768"/>
    <lineage>
        <taxon>Bacteria</taxon>
        <taxon>Pseudomonadati</taxon>
        <taxon>Verrucomicrobiota</taxon>
        <taxon>Methylacidimicrobium</taxon>
    </lineage>
</organism>
<sequence>MNNDTGKQEINQTSAQGLSTGRKPYTAPRLVVHGSVEALTKAVGGLITDTLLSGSVITTLTLGEP</sequence>
<reference evidence="2 3" key="1">
    <citation type="submission" date="2019-09" db="EMBL/GenBank/DDBJ databases">
        <authorList>
            <person name="Cremers G."/>
        </authorList>
    </citation>
    <scope>NUCLEOTIDE SEQUENCE [LARGE SCALE GENOMIC DNA]</scope>
    <source>
        <strain evidence="2">4A</strain>
    </source>
</reference>